<keyword evidence="2 5" id="KW-0479">Metal-binding</keyword>
<keyword evidence="3" id="KW-0560">Oxidoreductase</keyword>
<comment type="caution">
    <text evidence="6">The sequence shown here is derived from an EMBL/GenBank/DDBJ whole genome shotgun (WGS) entry which is preliminary data.</text>
</comment>
<protein>
    <submittedName>
        <fullName evidence="6">Uncharacterized protein</fullName>
    </submittedName>
</protein>
<dbReference type="Pfam" id="PF03055">
    <property type="entry name" value="RPE65"/>
    <property type="match status" value="1"/>
</dbReference>
<accession>A0A813DVA4</accession>
<keyword evidence="4 5" id="KW-0408">Iron</keyword>
<organism evidence="6 7">
    <name type="scientific">Polarella glacialis</name>
    <name type="common">Dinoflagellate</name>
    <dbReference type="NCBI Taxonomy" id="89957"/>
    <lineage>
        <taxon>Eukaryota</taxon>
        <taxon>Sar</taxon>
        <taxon>Alveolata</taxon>
        <taxon>Dinophyceae</taxon>
        <taxon>Suessiales</taxon>
        <taxon>Suessiaceae</taxon>
        <taxon>Polarella</taxon>
    </lineage>
</organism>
<name>A0A813DVA4_POLGL</name>
<gene>
    <name evidence="6" type="ORF">PGLA1383_LOCUS9017</name>
</gene>
<feature type="binding site" evidence="5">
    <location>
        <position position="185"/>
    </location>
    <ligand>
        <name>Fe cation</name>
        <dbReference type="ChEBI" id="CHEBI:24875"/>
        <note>catalytic</note>
    </ligand>
</feature>
<dbReference type="GO" id="GO:0046872">
    <property type="term" value="F:metal ion binding"/>
    <property type="evidence" value="ECO:0007669"/>
    <property type="project" value="UniProtKB-KW"/>
</dbReference>
<evidence type="ECO:0000256" key="2">
    <source>
        <dbReference type="ARBA" id="ARBA00022723"/>
    </source>
</evidence>
<dbReference type="GO" id="GO:0016121">
    <property type="term" value="P:carotene catabolic process"/>
    <property type="evidence" value="ECO:0007669"/>
    <property type="project" value="TreeGrafter"/>
</dbReference>
<comment type="similarity">
    <text evidence="1">Belongs to the carotenoid oxygenase family.</text>
</comment>
<evidence type="ECO:0000256" key="1">
    <source>
        <dbReference type="ARBA" id="ARBA00006787"/>
    </source>
</evidence>
<dbReference type="EMBL" id="CAJNNV010004195">
    <property type="protein sequence ID" value="CAE8590294.1"/>
    <property type="molecule type" value="Genomic_DNA"/>
</dbReference>
<feature type="non-terminal residue" evidence="6">
    <location>
        <position position="1"/>
    </location>
</feature>
<dbReference type="PANTHER" id="PTHR10543:SF89">
    <property type="entry name" value="CAROTENOID 9,10(9',10')-CLEAVAGE DIOXYGENASE 1"/>
    <property type="match status" value="1"/>
</dbReference>
<evidence type="ECO:0000256" key="4">
    <source>
        <dbReference type="ARBA" id="ARBA00023004"/>
    </source>
</evidence>
<dbReference type="InterPro" id="IPR004294">
    <property type="entry name" value="Carotenoid_Oase"/>
</dbReference>
<reference evidence="6" key="1">
    <citation type="submission" date="2021-02" db="EMBL/GenBank/DDBJ databases">
        <authorList>
            <person name="Dougan E. K."/>
            <person name="Rhodes N."/>
            <person name="Thang M."/>
            <person name="Chan C."/>
        </authorList>
    </citation>
    <scope>NUCLEOTIDE SEQUENCE</scope>
</reference>
<comment type="cofactor">
    <cofactor evidence="5">
        <name>Fe(2+)</name>
        <dbReference type="ChEBI" id="CHEBI:29033"/>
    </cofactor>
    <text evidence="5">Binds 1 Fe(2+) ion per subunit.</text>
</comment>
<evidence type="ECO:0000256" key="3">
    <source>
        <dbReference type="ARBA" id="ARBA00023002"/>
    </source>
</evidence>
<keyword evidence="7" id="KW-1185">Reference proteome</keyword>
<dbReference type="Proteomes" id="UP000654075">
    <property type="component" value="Unassembled WGS sequence"/>
</dbReference>
<dbReference type="GO" id="GO:0010436">
    <property type="term" value="F:carotenoid dioxygenase activity"/>
    <property type="evidence" value="ECO:0007669"/>
    <property type="project" value="TreeGrafter"/>
</dbReference>
<dbReference type="OrthoDB" id="1069523at2759"/>
<sequence>MHLRPSRPPAAPTAAINFDEHFAAETAPVAGQMTFVEGVCYPEPLALQDAAPEPSNYNDDPDADYERVQHPFDGDGMVSAVTFDGSGKAHFRNRFVRTKGFVEELKEGKMLYRGQFSPKAGGWMANAFDMKIKNVANTNVMHWGGRLLALWEGGKPTELDPLSLATIGESSLAGALRSEDNFTAHPRYDARTGRM</sequence>
<dbReference type="AlphaFoldDB" id="A0A813DVA4"/>
<evidence type="ECO:0000313" key="7">
    <source>
        <dbReference type="Proteomes" id="UP000654075"/>
    </source>
</evidence>
<proteinExistence type="inferred from homology"/>
<dbReference type="PANTHER" id="PTHR10543">
    <property type="entry name" value="BETA-CAROTENE DIOXYGENASE"/>
    <property type="match status" value="1"/>
</dbReference>
<evidence type="ECO:0000256" key="5">
    <source>
        <dbReference type="PIRSR" id="PIRSR604294-1"/>
    </source>
</evidence>
<evidence type="ECO:0000313" key="6">
    <source>
        <dbReference type="EMBL" id="CAE8590294.1"/>
    </source>
</evidence>